<evidence type="ECO:0000256" key="8">
    <source>
        <dbReference type="ARBA" id="ARBA00022837"/>
    </source>
</evidence>
<organism evidence="16 17">
    <name type="scientific">Pelagomonas calceolata</name>
    <dbReference type="NCBI Taxonomy" id="35677"/>
    <lineage>
        <taxon>Eukaryota</taxon>
        <taxon>Sar</taxon>
        <taxon>Stramenopiles</taxon>
        <taxon>Ochrophyta</taxon>
        <taxon>Pelagophyceae</taxon>
        <taxon>Pelagomonadales</taxon>
        <taxon>Pelagomonadaceae</taxon>
        <taxon>Pelagomonas</taxon>
    </lineage>
</organism>
<name>A0A8J2STZ1_9STRA</name>
<dbReference type="OrthoDB" id="6081786at2759"/>
<dbReference type="PANTHER" id="PTHR23048">
    <property type="entry name" value="MYOSIN LIGHT CHAIN 1, 3"/>
    <property type="match status" value="1"/>
</dbReference>
<keyword evidence="7" id="KW-0611">Plant defense</keyword>
<dbReference type="GO" id="GO:0016020">
    <property type="term" value="C:membrane"/>
    <property type="evidence" value="ECO:0007669"/>
    <property type="project" value="UniProtKB-SubCell"/>
</dbReference>
<feature type="domain" description="EF-hand" evidence="15">
    <location>
        <begin position="641"/>
        <end position="676"/>
    </location>
</feature>
<feature type="domain" description="EF-hand" evidence="15">
    <location>
        <begin position="563"/>
        <end position="598"/>
    </location>
</feature>
<comment type="similarity">
    <text evidence="4">Belongs to the MLO family.</text>
</comment>
<evidence type="ECO:0000256" key="6">
    <source>
        <dbReference type="ARBA" id="ARBA00022737"/>
    </source>
</evidence>
<dbReference type="Proteomes" id="UP000789595">
    <property type="component" value="Unassembled WGS sequence"/>
</dbReference>
<comment type="subcellular location">
    <subcellularLocation>
        <location evidence="2">Cytoplasm</location>
        <location evidence="2">Cytoskeleton</location>
    </subcellularLocation>
    <subcellularLocation>
        <location evidence="1">Membrane</location>
        <topology evidence="1">Multi-pass membrane protein</topology>
    </subcellularLocation>
</comment>
<keyword evidence="8" id="KW-0106">Calcium</keyword>
<evidence type="ECO:0000256" key="12">
    <source>
        <dbReference type="ARBA" id="ARBA00023265"/>
    </source>
</evidence>
<evidence type="ECO:0000313" key="16">
    <source>
        <dbReference type="EMBL" id="CAH0374686.1"/>
    </source>
</evidence>
<sequence length="741" mass="82910">MKSTTTARLRARRAQAAGAALALASALYAFRGGARQAMKFTRFAEAEDEDEEDEDEVDKDIRLKLEGVVIIVSGMILLSIGFEQGREVLFHRTSESMRPILTSMFSELTTLGFISVTLFVIFTIPWMETLSESIYGEEEGSELDELSETVHMVLFLVMVLFLAQAIGLVALGNSIQKQWRLWETSSINKLPRSIVGYVEDISRRPFAVNLFTHRLPVPYRILVYKATRDTFVRNHLAKTPDFDFSAYLSACLGHTIAEIVEIPMNTWLFFELLLILCWVAFFNLTQDWGLVMWLVIGYFTGPILAAVLHAKIRGIVQMHCANDIREILKAKDKKQIAVYGATGHHHGLEENYHLNFWCGSSTKSAFTLDMIRVVCLAQAIYVAVAVTTYVPQAFAASCGPAMAEFLCLDPLWVKCTFLVIMFLPPIIVITKMPRILEDFTVASNIDTMVHHRILSNVQRRSKTVAAFEALKVVQCLSDTATLRAVLAGEMGEGSAGNVSKEFKERMAERNRKLAQLSASGRKQLEARQKRHWHHVFEIFDDDNSGFITTDEFRELVQKFGQTNDTSVIEILIKHLDEDGSGQIEFNEFLEFGIALEAFTESMADKEEMKAGMYRLVDKDDSGTITLAELFKLLNEDLGIHVSMDDVYNIVADLDEDGNGELDEEEFAVMLDRLHVYDTSTLDEVIADESTGEGLDANTGVTLFESVFGVSSMFGRDRSDTGGSDDSGSGNLAEHLLDPRAC</sequence>
<evidence type="ECO:0000313" key="17">
    <source>
        <dbReference type="Proteomes" id="UP000789595"/>
    </source>
</evidence>
<feature type="transmembrane region" description="Helical" evidence="14">
    <location>
        <begin position="411"/>
        <end position="429"/>
    </location>
</feature>
<proteinExistence type="inferred from homology"/>
<feature type="transmembrane region" description="Helical" evidence="14">
    <location>
        <begin position="150"/>
        <end position="171"/>
    </location>
</feature>
<dbReference type="GO" id="GO:0016460">
    <property type="term" value="C:myosin II complex"/>
    <property type="evidence" value="ECO:0007669"/>
    <property type="project" value="TreeGrafter"/>
</dbReference>
<evidence type="ECO:0000256" key="1">
    <source>
        <dbReference type="ARBA" id="ARBA00004141"/>
    </source>
</evidence>
<dbReference type="Pfam" id="PF13499">
    <property type="entry name" value="EF-hand_7"/>
    <property type="match status" value="2"/>
</dbReference>
<feature type="transmembrane region" description="Helical" evidence="14">
    <location>
        <begin position="104"/>
        <end position="127"/>
    </location>
</feature>
<evidence type="ECO:0000256" key="9">
    <source>
        <dbReference type="ARBA" id="ARBA00022989"/>
    </source>
</evidence>
<keyword evidence="10 14" id="KW-0472">Membrane</keyword>
<feature type="region of interest" description="Disordered" evidence="13">
    <location>
        <begin position="717"/>
        <end position="741"/>
    </location>
</feature>
<feature type="transmembrane region" description="Helical" evidence="14">
    <location>
        <begin position="290"/>
        <end position="308"/>
    </location>
</feature>
<evidence type="ECO:0000256" key="11">
    <source>
        <dbReference type="ARBA" id="ARBA00023212"/>
    </source>
</evidence>
<dbReference type="FunFam" id="1.10.238.10:FF:000178">
    <property type="entry name" value="Calmodulin-2 A"/>
    <property type="match status" value="1"/>
</dbReference>
<evidence type="ECO:0000256" key="7">
    <source>
        <dbReference type="ARBA" id="ARBA00022821"/>
    </source>
</evidence>
<dbReference type="InterPro" id="IPR018247">
    <property type="entry name" value="EF_Hand_1_Ca_BS"/>
</dbReference>
<dbReference type="PROSITE" id="PS00018">
    <property type="entry name" value="EF_HAND_1"/>
    <property type="match status" value="4"/>
</dbReference>
<comment type="similarity">
    <text evidence="3">Belongs to the centrin family.</text>
</comment>
<feature type="transmembrane region" description="Helical" evidence="14">
    <location>
        <begin position="370"/>
        <end position="391"/>
    </location>
</feature>
<dbReference type="AlphaFoldDB" id="A0A8J2STZ1"/>
<dbReference type="GO" id="GO:0006952">
    <property type="term" value="P:defense response"/>
    <property type="evidence" value="ECO:0007669"/>
    <property type="project" value="UniProtKB-KW"/>
</dbReference>
<keyword evidence="6" id="KW-0677">Repeat</keyword>
<reference evidence="16" key="1">
    <citation type="submission" date="2021-11" db="EMBL/GenBank/DDBJ databases">
        <authorList>
            <consortium name="Genoscope - CEA"/>
            <person name="William W."/>
        </authorList>
    </citation>
    <scope>NUCLEOTIDE SEQUENCE</scope>
</reference>
<protein>
    <recommendedName>
        <fullName evidence="15">EF-hand domain-containing protein</fullName>
    </recommendedName>
</protein>
<dbReference type="PROSITE" id="PS50222">
    <property type="entry name" value="EF_HAND_2"/>
    <property type="match status" value="4"/>
</dbReference>
<dbReference type="InterPro" id="IPR050230">
    <property type="entry name" value="CALM/Myosin/TropC-like"/>
</dbReference>
<evidence type="ECO:0000256" key="13">
    <source>
        <dbReference type="SAM" id="MobiDB-lite"/>
    </source>
</evidence>
<feature type="transmembrane region" description="Helical" evidence="14">
    <location>
        <begin position="65"/>
        <end position="83"/>
    </location>
</feature>
<dbReference type="PANTHER" id="PTHR23048:SF59">
    <property type="entry name" value="EF-HAND SUPERFAMILY PROTEIN"/>
    <property type="match status" value="1"/>
</dbReference>
<dbReference type="CDD" id="cd00051">
    <property type="entry name" value="EFh"/>
    <property type="match status" value="1"/>
</dbReference>
<accession>A0A8J2STZ1</accession>
<comment type="caution">
    <text evidence="16">The sequence shown here is derived from an EMBL/GenBank/DDBJ whole genome shotgun (WGS) entry which is preliminary data.</text>
</comment>
<evidence type="ECO:0000256" key="4">
    <source>
        <dbReference type="ARBA" id="ARBA00006574"/>
    </source>
</evidence>
<keyword evidence="9 14" id="KW-1133">Transmembrane helix</keyword>
<keyword evidence="11" id="KW-0963">Cytoplasm</keyword>
<dbReference type="EMBL" id="CAKKNE010000004">
    <property type="protein sequence ID" value="CAH0374686.1"/>
    <property type="molecule type" value="Genomic_DNA"/>
</dbReference>
<dbReference type="GO" id="GO:0005509">
    <property type="term" value="F:calcium ion binding"/>
    <property type="evidence" value="ECO:0007669"/>
    <property type="project" value="InterPro"/>
</dbReference>
<gene>
    <name evidence="16" type="ORF">PECAL_4P19850</name>
</gene>
<dbReference type="SMART" id="SM00054">
    <property type="entry name" value="EFh"/>
    <property type="match status" value="4"/>
</dbReference>
<evidence type="ECO:0000259" key="15">
    <source>
        <dbReference type="PROSITE" id="PS50222"/>
    </source>
</evidence>
<dbReference type="Pfam" id="PF03094">
    <property type="entry name" value="Mlo"/>
    <property type="match status" value="1"/>
</dbReference>
<dbReference type="InterPro" id="IPR002048">
    <property type="entry name" value="EF_hand_dom"/>
</dbReference>
<feature type="transmembrane region" description="Helical" evidence="14">
    <location>
        <begin position="267"/>
        <end position="284"/>
    </location>
</feature>
<feature type="domain" description="EF-hand" evidence="15">
    <location>
        <begin position="527"/>
        <end position="562"/>
    </location>
</feature>
<feature type="compositionally biased region" description="Low complexity" evidence="13">
    <location>
        <begin position="720"/>
        <end position="729"/>
    </location>
</feature>
<feature type="domain" description="EF-hand" evidence="15">
    <location>
        <begin position="604"/>
        <end position="639"/>
    </location>
</feature>
<evidence type="ECO:0000256" key="2">
    <source>
        <dbReference type="ARBA" id="ARBA00004245"/>
    </source>
</evidence>
<evidence type="ECO:0000256" key="14">
    <source>
        <dbReference type="SAM" id="Phobius"/>
    </source>
</evidence>
<dbReference type="InterPro" id="IPR004326">
    <property type="entry name" value="Mlo"/>
</dbReference>
<dbReference type="Gene3D" id="1.10.238.10">
    <property type="entry name" value="EF-hand"/>
    <property type="match status" value="2"/>
</dbReference>
<evidence type="ECO:0000256" key="5">
    <source>
        <dbReference type="ARBA" id="ARBA00022692"/>
    </source>
</evidence>
<dbReference type="InterPro" id="IPR011992">
    <property type="entry name" value="EF-hand-dom_pair"/>
</dbReference>
<keyword evidence="12" id="KW-0568">Pathogenesis-related protein</keyword>
<evidence type="ECO:0000256" key="10">
    <source>
        <dbReference type="ARBA" id="ARBA00023136"/>
    </source>
</evidence>
<keyword evidence="5 14" id="KW-0812">Transmembrane</keyword>
<dbReference type="SUPFAM" id="SSF47473">
    <property type="entry name" value="EF-hand"/>
    <property type="match status" value="1"/>
</dbReference>
<keyword evidence="11" id="KW-0206">Cytoskeleton</keyword>
<keyword evidence="17" id="KW-1185">Reference proteome</keyword>
<evidence type="ECO:0000256" key="3">
    <source>
        <dbReference type="ARBA" id="ARBA00005253"/>
    </source>
</evidence>